<gene>
    <name evidence="3" type="ORF">Mal48_03690</name>
</gene>
<keyword evidence="4" id="KW-1185">Reference proteome</keyword>
<sequence length="416" mass="46511">MQTISATYRVTTPMFIGGADQQAELRLPSFKGALRFWWRALAWDRCQEVKKLHMDEAALFGSSDEDVGQSKVLMRIISTNAEPTVCCPPEQLMDGNREVGEGARYLGYGVMEAFASHKKGTKAAQLTRSCLLAPFSFTVELLFKPGVSEEQRNQVVRALKVLGLLGGVGSKSRKGYGSLTLTSLRIKQKRDEEEAEDWMPPENPQELVERLSELLGSRQIRAGNADASVFDNLPEWTAFSPASRILALPPDGRDRTPLALLDRVGREMVRYRSWGRNGKVLGNQPREENFKKDHDLMKAHSSSRTTHPERIVFGLPQNYGNQSYQRIGPQGAGLDRRASPLIVHIHQSEDRSLPIAVCTLFPSRFLPGESPCIDVGGKSVELESHLWEPIEKFFDRLLSQGQRKEPFGTALEVKHG</sequence>
<evidence type="ECO:0000313" key="4">
    <source>
        <dbReference type="Proteomes" id="UP000315724"/>
    </source>
</evidence>
<organism evidence="3 4">
    <name type="scientific">Thalassoglobus polymorphus</name>
    <dbReference type="NCBI Taxonomy" id="2527994"/>
    <lineage>
        <taxon>Bacteria</taxon>
        <taxon>Pseudomonadati</taxon>
        <taxon>Planctomycetota</taxon>
        <taxon>Planctomycetia</taxon>
        <taxon>Planctomycetales</taxon>
        <taxon>Planctomycetaceae</taxon>
        <taxon>Thalassoglobus</taxon>
    </lineage>
</organism>
<dbReference type="OrthoDB" id="287235at2"/>
<dbReference type="Pfam" id="PF03787">
    <property type="entry name" value="RAMPs"/>
    <property type="match status" value="1"/>
</dbReference>
<dbReference type="KEGG" id="tpol:Mal48_03690"/>
<dbReference type="InterPro" id="IPR005537">
    <property type="entry name" value="RAMP_III_fam"/>
</dbReference>
<dbReference type="GO" id="GO:0051607">
    <property type="term" value="P:defense response to virus"/>
    <property type="evidence" value="ECO:0007669"/>
    <property type="project" value="UniProtKB-KW"/>
</dbReference>
<evidence type="ECO:0000313" key="3">
    <source>
        <dbReference type="EMBL" id="QDT31138.1"/>
    </source>
</evidence>
<dbReference type="InterPro" id="IPR007522">
    <property type="entry name" value="CRISPR-assoc_prot_TM1795"/>
</dbReference>
<evidence type="ECO:0000256" key="1">
    <source>
        <dbReference type="ARBA" id="ARBA00023118"/>
    </source>
</evidence>
<keyword evidence="1" id="KW-0051">Antiviral defense</keyword>
<dbReference type="Proteomes" id="UP000315724">
    <property type="component" value="Chromosome"/>
</dbReference>
<feature type="domain" description="CRISPR type III-associated protein" evidence="2">
    <location>
        <begin position="8"/>
        <end position="179"/>
    </location>
</feature>
<accession>A0A517QHN9</accession>
<dbReference type="AlphaFoldDB" id="A0A517QHN9"/>
<dbReference type="NCBIfam" id="TIGR01894">
    <property type="entry name" value="cas_TM1795_cmr1"/>
    <property type="match status" value="1"/>
</dbReference>
<reference evidence="3 4" key="1">
    <citation type="submission" date="2019-02" db="EMBL/GenBank/DDBJ databases">
        <title>Deep-cultivation of Planctomycetes and their phenomic and genomic characterization uncovers novel biology.</title>
        <authorList>
            <person name="Wiegand S."/>
            <person name="Jogler M."/>
            <person name="Boedeker C."/>
            <person name="Pinto D."/>
            <person name="Vollmers J."/>
            <person name="Rivas-Marin E."/>
            <person name="Kohn T."/>
            <person name="Peeters S.H."/>
            <person name="Heuer A."/>
            <person name="Rast P."/>
            <person name="Oberbeckmann S."/>
            <person name="Bunk B."/>
            <person name="Jeske O."/>
            <person name="Meyerdierks A."/>
            <person name="Storesund J.E."/>
            <person name="Kallscheuer N."/>
            <person name="Luecker S."/>
            <person name="Lage O.M."/>
            <person name="Pohl T."/>
            <person name="Merkel B.J."/>
            <person name="Hornburger P."/>
            <person name="Mueller R.-W."/>
            <person name="Bruemmer F."/>
            <person name="Labrenz M."/>
            <person name="Spormann A.M."/>
            <person name="Op den Camp H."/>
            <person name="Overmann J."/>
            <person name="Amann R."/>
            <person name="Jetten M.S.M."/>
            <person name="Mascher T."/>
            <person name="Medema M.H."/>
            <person name="Devos D.P."/>
            <person name="Kaster A.-K."/>
            <person name="Ovreas L."/>
            <person name="Rohde M."/>
            <person name="Galperin M.Y."/>
            <person name="Jogler C."/>
        </authorList>
    </citation>
    <scope>NUCLEOTIDE SEQUENCE [LARGE SCALE GENOMIC DNA]</scope>
    <source>
        <strain evidence="3 4">Mal48</strain>
    </source>
</reference>
<name>A0A517QHN9_9PLAN</name>
<evidence type="ECO:0000259" key="2">
    <source>
        <dbReference type="Pfam" id="PF03787"/>
    </source>
</evidence>
<protein>
    <recommendedName>
        <fullName evidence="2">CRISPR type III-associated protein domain-containing protein</fullName>
    </recommendedName>
</protein>
<proteinExistence type="predicted"/>
<dbReference type="RefSeq" id="WP_145195496.1">
    <property type="nucleotide sequence ID" value="NZ_CP036267.1"/>
</dbReference>
<dbReference type="EMBL" id="CP036267">
    <property type="protein sequence ID" value="QDT31138.1"/>
    <property type="molecule type" value="Genomic_DNA"/>
</dbReference>